<organism evidence="1 2">
    <name type="scientific">Eumeta variegata</name>
    <name type="common">Bagworm moth</name>
    <name type="synonym">Eumeta japonica</name>
    <dbReference type="NCBI Taxonomy" id="151549"/>
    <lineage>
        <taxon>Eukaryota</taxon>
        <taxon>Metazoa</taxon>
        <taxon>Ecdysozoa</taxon>
        <taxon>Arthropoda</taxon>
        <taxon>Hexapoda</taxon>
        <taxon>Insecta</taxon>
        <taxon>Pterygota</taxon>
        <taxon>Neoptera</taxon>
        <taxon>Endopterygota</taxon>
        <taxon>Lepidoptera</taxon>
        <taxon>Glossata</taxon>
        <taxon>Ditrysia</taxon>
        <taxon>Tineoidea</taxon>
        <taxon>Psychidae</taxon>
        <taxon>Oiketicinae</taxon>
        <taxon>Eumeta</taxon>
    </lineage>
</organism>
<keyword evidence="2" id="KW-1185">Reference proteome</keyword>
<dbReference type="Proteomes" id="UP000299102">
    <property type="component" value="Unassembled WGS sequence"/>
</dbReference>
<accession>A0A4C1TWT1</accession>
<gene>
    <name evidence="1" type="ORF">EVAR_12974_1</name>
</gene>
<dbReference type="AlphaFoldDB" id="A0A4C1TWT1"/>
<evidence type="ECO:0000313" key="2">
    <source>
        <dbReference type="Proteomes" id="UP000299102"/>
    </source>
</evidence>
<comment type="caution">
    <text evidence="1">The sequence shown here is derived from an EMBL/GenBank/DDBJ whole genome shotgun (WGS) entry which is preliminary data.</text>
</comment>
<name>A0A4C1TWT1_EUMVA</name>
<proteinExistence type="predicted"/>
<evidence type="ECO:0000313" key="1">
    <source>
        <dbReference type="EMBL" id="GBP18513.1"/>
    </source>
</evidence>
<reference evidence="1 2" key="1">
    <citation type="journal article" date="2019" name="Commun. Biol.">
        <title>The bagworm genome reveals a unique fibroin gene that provides high tensile strength.</title>
        <authorList>
            <person name="Kono N."/>
            <person name="Nakamura H."/>
            <person name="Ohtoshi R."/>
            <person name="Tomita M."/>
            <person name="Numata K."/>
            <person name="Arakawa K."/>
        </authorList>
    </citation>
    <scope>NUCLEOTIDE SEQUENCE [LARGE SCALE GENOMIC DNA]</scope>
</reference>
<protein>
    <submittedName>
        <fullName evidence="1">Uncharacterized protein</fullName>
    </submittedName>
</protein>
<dbReference type="EMBL" id="BGZK01000098">
    <property type="protein sequence ID" value="GBP18513.1"/>
    <property type="molecule type" value="Genomic_DNA"/>
</dbReference>
<sequence length="95" mass="10912">MFPPDLSGKDPKNDINASNMLVQTRKESVQNLMQVLYESADNQWPPLATPQNGVANHHDTKEYRRNGFRLNGFRIDPRGFVFSEQILVVHSNPYL</sequence>